<dbReference type="EMBL" id="DXEK01000110">
    <property type="protein sequence ID" value="HIX77278.1"/>
    <property type="molecule type" value="Genomic_DNA"/>
</dbReference>
<keyword evidence="2 8" id="KW-0813">Transport</keyword>
<evidence type="ECO:0000256" key="6">
    <source>
        <dbReference type="ARBA" id="ARBA00023136"/>
    </source>
</evidence>
<comment type="caution">
    <text evidence="10">The sequence shown here is derived from an EMBL/GenBank/DDBJ whole genome shotgun (WGS) entry which is preliminary data.</text>
</comment>
<dbReference type="AlphaFoldDB" id="A0A9D2BIG1"/>
<keyword evidence="5 8" id="KW-1133">Transmembrane helix</keyword>
<dbReference type="PROSITE" id="PS50928">
    <property type="entry name" value="ABC_TM1"/>
    <property type="match status" value="1"/>
</dbReference>
<evidence type="ECO:0000313" key="10">
    <source>
        <dbReference type="EMBL" id="HIX77278.1"/>
    </source>
</evidence>
<keyword evidence="4 8" id="KW-0812">Transmembrane</keyword>
<organism evidence="10 11">
    <name type="scientific">Candidatus Fusicatenibacter merdavium</name>
    <dbReference type="NCBI Taxonomy" id="2838600"/>
    <lineage>
        <taxon>Bacteria</taxon>
        <taxon>Bacillati</taxon>
        <taxon>Bacillota</taxon>
        <taxon>Clostridia</taxon>
        <taxon>Lachnospirales</taxon>
        <taxon>Lachnospiraceae</taxon>
        <taxon>Fusicatenibacter</taxon>
    </lineage>
</organism>
<dbReference type="Pfam" id="PF00528">
    <property type="entry name" value="BPD_transp_1"/>
    <property type="match status" value="1"/>
</dbReference>
<dbReference type="InterPro" id="IPR000515">
    <property type="entry name" value="MetI-like"/>
</dbReference>
<dbReference type="InterPro" id="IPR025966">
    <property type="entry name" value="OppC_N"/>
</dbReference>
<sequence length="287" mass="30438">MRRNAGSSAAAGIARKRKKNHTKLRLIIFGILVLALLFTAVFAEHICPYDPNRQDLANALQAPSLAHPFGTDRYGRDMLSRVIAGSQTSIFSALALVAIISVGGTVIGVSCGYFGGIPDTVVMRISDICLAFPGLVFAMAIAAVLNGGVRNAVLALAVVSWPKYSRIARSQTLAVRQAEYISAARLAGDSPFQVIFRHILPNILGPVLVTAMLDIGTMMMEIAGLSFLGLGAQPPTAEWGSMMSGGRSMLQTYPWVVLTPGLAIFVSVALFNLLGDTVRDSMDSGNA</sequence>
<evidence type="ECO:0000256" key="4">
    <source>
        <dbReference type="ARBA" id="ARBA00022692"/>
    </source>
</evidence>
<dbReference type="InterPro" id="IPR053385">
    <property type="entry name" value="ABC_transport_permease"/>
</dbReference>
<feature type="transmembrane region" description="Helical" evidence="8">
    <location>
        <begin position="253"/>
        <end position="274"/>
    </location>
</feature>
<proteinExistence type="inferred from homology"/>
<dbReference type="GO" id="GO:0005886">
    <property type="term" value="C:plasma membrane"/>
    <property type="evidence" value="ECO:0007669"/>
    <property type="project" value="UniProtKB-SubCell"/>
</dbReference>
<dbReference type="GO" id="GO:0055085">
    <property type="term" value="P:transmembrane transport"/>
    <property type="evidence" value="ECO:0007669"/>
    <property type="project" value="InterPro"/>
</dbReference>
<dbReference type="NCBIfam" id="NF045474">
    <property type="entry name" value="Opp2C"/>
    <property type="match status" value="1"/>
</dbReference>
<dbReference type="InterPro" id="IPR050366">
    <property type="entry name" value="BP-dependent_transpt_permease"/>
</dbReference>
<keyword evidence="6 8" id="KW-0472">Membrane</keyword>
<name>A0A9D2BIG1_9FIRM</name>
<comment type="subcellular location">
    <subcellularLocation>
        <location evidence="1 8">Cell membrane</location>
        <topology evidence="1 8">Multi-pass membrane protein</topology>
    </subcellularLocation>
</comment>
<feature type="transmembrane region" description="Helical" evidence="8">
    <location>
        <begin position="90"/>
        <end position="116"/>
    </location>
</feature>
<evidence type="ECO:0000256" key="2">
    <source>
        <dbReference type="ARBA" id="ARBA00022448"/>
    </source>
</evidence>
<feature type="transmembrane region" description="Helical" evidence="8">
    <location>
        <begin position="207"/>
        <end position="232"/>
    </location>
</feature>
<gene>
    <name evidence="10" type="ORF">H9734_06765</name>
</gene>
<reference evidence="10" key="2">
    <citation type="submission" date="2021-04" db="EMBL/GenBank/DDBJ databases">
        <authorList>
            <person name="Gilroy R."/>
        </authorList>
    </citation>
    <scope>NUCLEOTIDE SEQUENCE</scope>
    <source>
        <strain evidence="10">CHK183-1962</strain>
    </source>
</reference>
<evidence type="ECO:0000256" key="7">
    <source>
        <dbReference type="ARBA" id="ARBA00024202"/>
    </source>
</evidence>
<dbReference type="Proteomes" id="UP000886890">
    <property type="component" value="Unassembled WGS sequence"/>
</dbReference>
<evidence type="ECO:0000256" key="1">
    <source>
        <dbReference type="ARBA" id="ARBA00004651"/>
    </source>
</evidence>
<evidence type="ECO:0000259" key="9">
    <source>
        <dbReference type="PROSITE" id="PS50928"/>
    </source>
</evidence>
<dbReference type="PANTHER" id="PTHR43386">
    <property type="entry name" value="OLIGOPEPTIDE TRANSPORT SYSTEM PERMEASE PROTEIN APPC"/>
    <property type="match status" value="1"/>
</dbReference>
<evidence type="ECO:0000313" key="11">
    <source>
        <dbReference type="Proteomes" id="UP000886890"/>
    </source>
</evidence>
<evidence type="ECO:0000256" key="5">
    <source>
        <dbReference type="ARBA" id="ARBA00022989"/>
    </source>
</evidence>
<feature type="transmembrane region" description="Helical" evidence="8">
    <location>
        <begin position="128"/>
        <end position="149"/>
    </location>
</feature>
<dbReference type="Pfam" id="PF12911">
    <property type="entry name" value="OppC_N"/>
    <property type="match status" value="1"/>
</dbReference>
<feature type="domain" description="ABC transmembrane type-1" evidence="9">
    <location>
        <begin position="90"/>
        <end position="275"/>
    </location>
</feature>
<dbReference type="PANTHER" id="PTHR43386:SF1">
    <property type="entry name" value="D,D-DIPEPTIDE TRANSPORT SYSTEM PERMEASE PROTEIN DDPC-RELATED"/>
    <property type="match status" value="1"/>
</dbReference>
<dbReference type="CDD" id="cd06261">
    <property type="entry name" value="TM_PBP2"/>
    <property type="match status" value="1"/>
</dbReference>
<dbReference type="SUPFAM" id="SSF161098">
    <property type="entry name" value="MetI-like"/>
    <property type="match status" value="1"/>
</dbReference>
<keyword evidence="3" id="KW-1003">Cell membrane</keyword>
<accession>A0A9D2BIG1</accession>
<dbReference type="InterPro" id="IPR035906">
    <property type="entry name" value="MetI-like_sf"/>
</dbReference>
<evidence type="ECO:0000256" key="8">
    <source>
        <dbReference type="RuleBase" id="RU363032"/>
    </source>
</evidence>
<comment type="similarity">
    <text evidence="7">Belongs to the binding-protein-dependent transport system permease family. OppBC subfamily.</text>
</comment>
<evidence type="ECO:0000256" key="3">
    <source>
        <dbReference type="ARBA" id="ARBA00022475"/>
    </source>
</evidence>
<reference evidence="10" key="1">
    <citation type="journal article" date="2021" name="PeerJ">
        <title>Extensive microbial diversity within the chicken gut microbiome revealed by metagenomics and culture.</title>
        <authorList>
            <person name="Gilroy R."/>
            <person name="Ravi A."/>
            <person name="Getino M."/>
            <person name="Pursley I."/>
            <person name="Horton D.L."/>
            <person name="Alikhan N.F."/>
            <person name="Baker D."/>
            <person name="Gharbi K."/>
            <person name="Hall N."/>
            <person name="Watson M."/>
            <person name="Adriaenssens E.M."/>
            <person name="Foster-Nyarko E."/>
            <person name="Jarju S."/>
            <person name="Secka A."/>
            <person name="Antonio M."/>
            <person name="Oren A."/>
            <person name="Chaudhuri R.R."/>
            <person name="La Ragione R."/>
            <person name="Hildebrand F."/>
            <person name="Pallen M.J."/>
        </authorList>
    </citation>
    <scope>NUCLEOTIDE SEQUENCE</scope>
    <source>
        <strain evidence="10">CHK183-1962</strain>
    </source>
</reference>
<dbReference type="Gene3D" id="1.10.3720.10">
    <property type="entry name" value="MetI-like"/>
    <property type="match status" value="1"/>
</dbReference>
<protein>
    <submittedName>
        <fullName evidence="10">ABC transporter permease</fullName>
    </submittedName>
</protein>